<dbReference type="PANTHER" id="PTHR24287:SF1">
    <property type="entry name" value="P450, PUTATIVE (EUROFUNG)-RELATED"/>
    <property type="match status" value="1"/>
</dbReference>
<comment type="caution">
    <text evidence="11">The sequence shown here is derived from an EMBL/GenBank/DDBJ whole genome shotgun (WGS) entry which is preliminary data.</text>
</comment>
<evidence type="ECO:0000256" key="4">
    <source>
        <dbReference type="ARBA" id="ARBA00022723"/>
    </source>
</evidence>
<dbReference type="GO" id="GO:0020037">
    <property type="term" value="F:heme binding"/>
    <property type="evidence" value="ECO:0007669"/>
    <property type="project" value="InterPro"/>
</dbReference>
<evidence type="ECO:0000256" key="8">
    <source>
        <dbReference type="PIRSR" id="PIRSR602401-1"/>
    </source>
</evidence>
<organism evidence="11 12">
    <name type="scientific">Trichophyton verrucosum (strain HKI 0517)</name>
    <dbReference type="NCBI Taxonomy" id="663202"/>
    <lineage>
        <taxon>Eukaryota</taxon>
        <taxon>Fungi</taxon>
        <taxon>Dikarya</taxon>
        <taxon>Ascomycota</taxon>
        <taxon>Pezizomycotina</taxon>
        <taxon>Eurotiomycetes</taxon>
        <taxon>Eurotiomycetidae</taxon>
        <taxon>Onygenales</taxon>
        <taxon>Arthrodermataceae</taxon>
        <taxon>Trichophyton</taxon>
    </lineage>
</organism>
<dbReference type="PRINTS" id="PR00385">
    <property type="entry name" value="P450"/>
</dbReference>
<dbReference type="InterPro" id="IPR047146">
    <property type="entry name" value="Cyt_P450_E_CYP52_fungi"/>
</dbReference>
<keyword evidence="4 8" id="KW-0479">Metal-binding</keyword>
<comment type="similarity">
    <text evidence="2 9">Belongs to the cytochrome P450 family.</text>
</comment>
<dbReference type="InterPro" id="IPR017972">
    <property type="entry name" value="Cyt_P450_CS"/>
</dbReference>
<dbReference type="Gene3D" id="1.10.630.10">
    <property type="entry name" value="Cytochrome P450"/>
    <property type="match status" value="1"/>
</dbReference>
<gene>
    <name evidence="11" type="ORF">TRV_06353</name>
</gene>
<dbReference type="GO" id="GO:0004497">
    <property type="term" value="F:monooxygenase activity"/>
    <property type="evidence" value="ECO:0007669"/>
    <property type="project" value="UniProtKB-KW"/>
</dbReference>
<name>D4DGP8_TRIVH</name>
<keyword evidence="10" id="KW-0812">Transmembrane</keyword>
<evidence type="ECO:0000256" key="1">
    <source>
        <dbReference type="ARBA" id="ARBA00001971"/>
    </source>
</evidence>
<dbReference type="RefSeq" id="XP_003019635.1">
    <property type="nucleotide sequence ID" value="XM_003019589.1"/>
</dbReference>
<keyword evidence="10" id="KW-1133">Transmembrane helix</keyword>
<dbReference type="KEGG" id="tve:TRV_06353"/>
<reference evidence="12" key="1">
    <citation type="journal article" date="2011" name="Genome Biol.">
        <title>Comparative and functional genomics provide insights into the pathogenicity of dermatophytic fungi.</title>
        <authorList>
            <person name="Burmester A."/>
            <person name="Shelest E."/>
            <person name="Gloeckner G."/>
            <person name="Heddergott C."/>
            <person name="Schindler S."/>
            <person name="Staib P."/>
            <person name="Heidel A."/>
            <person name="Felder M."/>
            <person name="Petzold A."/>
            <person name="Szafranski K."/>
            <person name="Feuermann M."/>
            <person name="Pedruzzi I."/>
            <person name="Priebe S."/>
            <person name="Groth M."/>
            <person name="Winkler R."/>
            <person name="Li W."/>
            <person name="Kniemeyer O."/>
            <person name="Schroeckh V."/>
            <person name="Hertweck C."/>
            <person name="Hube B."/>
            <person name="White T.C."/>
            <person name="Platzer M."/>
            <person name="Guthke R."/>
            <person name="Heitman J."/>
            <person name="Woestemeyer J."/>
            <person name="Zipfel P.F."/>
            <person name="Monod M."/>
            <person name="Brakhage A.A."/>
        </authorList>
    </citation>
    <scope>NUCLEOTIDE SEQUENCE [LARGE SCALE GENOMIC DNA]</scope>
    <source>
        <strain evidence="12">HKI 0517</strain>
    </source>
</reference>
<feature type="binding site" description="axial binding residue" evidence="8">
    <location>
        <position position="493"/>
    </location>
    <ligand>
        <name>heme</name>
        <dbReference type="ChEBI" id="CHEBI:30413"/>
    </ligand>
    <ligandPart>
        <name>Fe</name>
        <dbReference type="ChEBI" id="CHEBI:18248"/>
    </ligandPart>
</feature>
<dbReference type="InterPro" id="IPR036396">
    <property type="entry name" value="Cyt_P450_sf"/>
</dbReference>
<keyword evidence="6 8" id="KW-0408">Iron</keyword>
<evidence type="ECO:0000256" key="6">
    <source>
        <dbReference type="ARBA" id="ARBA00023004"/>
    </source>
</evidence>
<evidence type="ECO:0000313" key="12">
    <source>
        <dbReference type="Proteomes" id="UP000008383"/>
    </source>
</evidence>
<dbReference type="GeneID" id="9580165"/>
<dbReference type="OrthoDB" id="1470350at2759"/>
<feature type="transmembrane region" description="Helical" evidence="10">
    <location>
        <begin position="41"/>
        <end position="68"/>
    </location>
</feature>
<dbReference type="SUPFAM" id="SSF48264">
    <property type="entry name" value="Cytochrome P450"/>
    <property type="match status" value="1"/>
</dbReference>
<dbReference type="CDD" id="cd11063">
    <property type="entry name" value="CYP52"/>
    <property type="match status" value="1"/>
</dbReference>
<keyword evidence="12" id="KW-1185">Reference proteome</keyword>
<keyword evidence="5 9" id="KW-0560">Oxidoreductase</keyword>
<dbReference type="PRINTS" id="PR00463">
    <property type="entry name" value="EP450I"/>
</dbReference>
<dbReference type="HOGENOM" id="CLU_001570_27_0_1"/>
<dbReference type="PANTHER" id="PTHR24287">
    <property type="entry name" value="P450, PUTATIVE (EUROFUNG)-RELATED"/>
    <property type="match status" value="1"/>
</dbReference>
<evidence type="ECO:0000256" key="7">
    <source>
        <dbReference type="ARBA" id="ARBA00023033"/>
    </source>
</evidence>
<dbReference type="AlphaFoldDB" id="D4DGP8"/>
<evidence type="ECO:0000256" key="10">
    <source>
        <dbReference type="SAM" id="Phobius"/>
    </source>
</evidence>
<keyword evidence="10" id="KW-0472">Membrane</keyword>
<dbReference type="GO" id="GO:0016705">
    <property type="term" value="F:oxidoreductase activity, acting on paired donors, with incorporation or reduction of molecular oxygen"/>
    <property type="evidence" value="ECO:0007669"/>
    <property type="project" value="InterPro"/>
</dbReference>
<proteinExistence type="inferred from homology"/>
<sequence length="588" mass="67611">MDVNFNISKYVAAWTLTSVLDFSSNYFPSPSTRHKNEQLEMFFPLIAAIVAACGIYYVYLTTLDYLALKKIRVRERTRLPPKVEQSPVKFGIDFYGRVSKAVEENRYLELEMELLEKHGDTVSVSMFGKPMILTREPENIKAMLATQFEDFSLGASRYNSFVPMLGDGIFTHMYGGGESGQPWRHSRSVLRPQFARQQIQDLVVLESFVQNMFNLIPEKKTVDLQELFFKLSMDTATDFLFGGSVNSLLPDCLAQESQFYNDFTRGSEILLHRITLQDFYWLQKDSTEFKKICKNMHAYLDKFTTKAIERQASGKPTSHDLGGKYVFLEEAAKEFQDPVRLRSELFNILLAGRDTTAGLLSICCHQLARHKDEWFRLRKEVIETLGNRKPTYEDIKSMKYLRYVLNETLRLFPVVPSNSREAVKPTTLPRGGGPNGDQKVLIPKDTTVLYSVWSLHRSAKIYGPDATTFRPSRWETLRVGWNYLPFNGGPRICLGQQYALTEASYVLIRLLQTFEDIENRDPNLHFIEDLRLTLACHGGLKQSLWGIAFSPIPLEVFMKAPFKLKPSYLRNVRDTNPPKAECKKFSCR</sequence>
<dbReference type="Proteomes" id="UP000008383">
    <property type="component" value="Unassembled WGS sequence"/>
</dbReference>
<evidence type="ECO:0000256" key="5">
    <source>
        <dbReference type="ARBA" id="ARBA00023002"/>
    </source>
</evidence>
<keyword evidence="3 8" id="KW-0349">Heme</keyword>
<comment type="cofactor">
    <cofactor evidence="1 8">
        <name>heme</name>
        <dbReference type="ChEBI" id="CHEBI:30413"/>
    </cofactor>
</comment>
<evidence type="ECO:0000256" key="3">
    <source>
        <dbReference type="ARBA" id="ARBA00022617"/>
    </source>
</evidence>
<accession>D4DGP8</accession>
<evidence type="ECO:0000256" key="2">
    <source>
        <dbReference type="ARBA" id="ARBA00010617"/>
    </source>
</evidence>
<dbReference type="InterPro" id="IPR001128">
    <property type="entry name" value="Cyt_P450"/>
</dbReference>
<keyword evidence="7 9" id="KW-0503">Monooxygenase</keyword>
<dbReference type="PROSITE" id="PS00086">
    <property type="entry name" value="CYTOCHROME_P450"/>
    <property type="match status" value="1"/>
</dbReference>
<dbReference type="InterPro" id="IPR002401">
    <property type="entry name" value="Cyt_P450_E_grp-I"/>
</dbReference>
<evidence type="ECO:0000313" key="11">
    <source>
        <dbReference type="EMBL" id="EFE38990.1"/>
    </source>
</evidence>
<evidence type="ECO:0000256" key="9">
    <source>
        <dbReference type="RuleBase" id="RU000461"/>
    </source>
</evidence>
<dbReference type="Pfam" id="PF00067">
    <property type="entry name" value="p450"/>
    <property type="match status" value="1"/>
</dbReference>
<dbReference type="GO" id="GO:0005506">
    <property type="term" value="F:iron ion binding"/>
    <property type="evidence" value="ECO:0007669"/>
    <property type="project" value="InterPro"/>
</dbReference>
<dbReference type="EMBL" id="ACYE01000361">
    <property type="protein sequence ID" value="EFE38990.1"/>
    <property type="molecule type" value="Genomic_DNA"/>
</dbReference>
<protein>
    <submittedName>
        <fullName evidence="11">Cytochrome P450 alkane hydroxylase, putative</fullName>
    </submittedName>
</protein>